<gene>
    <name evidence="8" type="ORF">SAMN02745216_01858</name>
</gene>
<keyword evidence="9" id="KW-1185">Reference proteome</keyword>
<feature type="transmembrane region" description="Helical" evidence="6">
    <location>
        <begin position="113"/>
        <end position="135"/>
    </location>
</feature>
<comment type="subcellular location">
    <subcellularLocation>
        <location evidence="1">Membrane</location>
        <topology evidence="1">Multi-pass membrane protein</topology>
    </subcellularLocation>
</comment>
<dbReference type="Pfam" id="PF07690">
    <property type="entry name" value="MFS_1"/>
    <property type="match status" value="1"/>
</dbReference>
<evidence type="ECO:0000313" key="9">
    <source>
        <dbReference type="Proteomes" id="UP000183994"/>
    </source>
</evidence>
<dbReference type="GO" id="GO:0016020">
    <property type="term" value="C:membrane"/>
    <property type="evidence" value="ECO:0007669"/>
    <property type="project" value="UniProtKB-SubCell"/>
</dbReference>
<evidence type="ECO:0000256" key="5">
    <source>
        <dbReference type="ARBA" id="ARBA00023136"/>
    </source>
</evidence>
<dbReference type="InterPro" id="IPR020846">
    <property type="entry name" value="MFS_dom"/>
</dbReference>
<protein>
    <submittedName>
        <fullName evidence="8">Sugar phosphate permease</fullName>
    </submittedName>
</protein>
<dbReference type="PRINTS" id="PR01036">
    <property type="entry name" value="TCRTETB"/>
</dbReference>
<dbReference type="CDD" id="cd17328">
    <property type="entry name" value="MFS_spinster_like"/>
    <property type="match status" value="1"/>
</dbReference>
<feature type="transmembrane region" description="Helical" evidence="6">
    <location>
        <begin position="142"/>
        <end position="165"/>
    </location>
</feature>
<dbReference type="OrthoDB" id="9812221at2"/>
<evidence type="ECO:0000259" key="7">
    <source>
        <dbReference type="PROSITE" id="PS50850"/>
    </source>
</evidence>
<feature type="transmembrane region" description="Helical" evidence="6">
    <location>
        <begin position="263"/>
        <end position="281"/>
    </location>
</feature>
<dbReference type="SUPFAM" id="SSF103473">
    <property type="entry name" value="MFS general substrate transporter"/>
    <property type="match status" value="1"/>
</dbReference>
<feature type="transmembrane region" description="Helical" evidence="6">
    <location>
        <begin position="293"/>
        <end position="312"/>
    </location>
</feature>
<feature type="transmembrane region" description="Helical" evidence="6">
    <location>
        <begin position="318"/>
        <end position="340"/>
    </location>
</feature>
<feature type="transmembrane region" description="Helical" evidence="6">
    <location>
        <begin position="389"/>
        <end position="408"/>
    </location>
</feature>
<keyword evidence="4 6" id="KW-1133">Transmembrane helix</keyword>
<feature type="transmembrane region" description="Helical" evidence="6">
    <location>
        <begin position="225"/>
        <end position="243"/>
    </location>
</feature>
<feature type="transmembrane region" description="Helical" evidence="6">
    <location>
        <begin position="352"/>
        <end position="377"/>
    </location>
</feature>
<evidence type="ECO:0000256" key="1">
    <source>
        <dbReference type="ARBA" id="ARBA00004141"/>
    </source>
</evidence>
<evidence type="ECO:0000256" key="2">
    <source>
        <dbReference type="ARBA" id="ARBA00022448"/>
    </source>
</evidence>
<dbReference type="InterPro" id="IPR036259">
    <property type="entry name" value="MFS_trans_sf"/>
</dbReference>
<keyword evidence="5 6" id="KW-0472">Membrane</keyword>
<evidence type="ECO:0000256" key="3">
    <source>
        <dbReference type="ARBA" id="ARBA00022692"/>
    </source>
</evidence>
<feature type="transmembrane region" description="Helical" evidence="6">
    <location>
        <begin position="12"/>
        <end position="33"/>
    </location>
</feature>
<feature type="domain" description="Major facilitator superfamily (MFS) profile" evidence="7">
    <location>
        <begin position="19"/>
        <end position="413"/>
    </location>
</feature>
<evidence type="ECO:0000256" key="4">
    <source>
        <dbReference type="ARBA" id="ARBA00022989"/>
    </source>
</evidence>
<organism evidence="8 9">
    <name type="scientific">Desulfatibacillum alkenivorans DSM 16219</name>
    <dbReference type="NCBI Taxonomy" id="1121393"/>
    <lineage>
        <taxon>Bacteria</taxon>
        <taxon>Pseudomonadati</taxon>
        <taxon>Thermodesulfobacteriota</taxon>
        <taxon>Desulfobacteria</taxon>
        <taxon>Desulfobacterales</taxon>
        <taxon>Desulfatibacillaceae</taxon>
        <taxon>Desulfatibacillum</taxon>
    </lineage>
</organism>
<proteinExistence type="predicted"/>
<sequence length="422" mass="45446">MDHRETTHLNDGRFSAWYILIICSLLYMVNYIDRQVLSITVVHIQAELGLNDTLIGIIQTVFFMSMAVFAFPAAYLADRWSRPKCVAIMAVLWSLFTFITGLGRSFLGVLLPRALVGVGEAGFTSGGIPLIASAFPEKARGLAMGIFNMAIPIGSAVGMLLGGVIASTWTWRAAFFIFAAPGVLLGCLALWMKDFSKQTKMEKTEDDISFFKAAISLYRIPTLRWLYLGFAMQNITLFSFLTWTPAYVMRAHNVDATAAGMKIGLIAMMAVLGSILGGIAADAWQKRNKRGRMLTAFWGLAAASVLLVLSLMMELSGIGFVLGLIYGAASVIPLPAITAVTQDVAPSHLKSVSWGMNAFCCYVLGGAWAPMIVGGISDVLGGGASGLKIALLISTLGGFLGAACYWISSKTYHDDLQRAAEE</sequence>
<reference evidence="9" key="1">
    <citation type="submission" date="2016-11" db="EMBL/GenBank/DDBJ databases">
        <authorList>
            <person name="Varghese N."/>
            <person name="Submissions S."/>
        </authorList>
    </citation>
    <scope>NUCLEOTIDE SEQUENCE [LARGE SCALE GENOMIC DNA]</scope>
    <source>
        <strain evidence="9">DSM 16219</strain>
    </source>
</reference>
<dbReference type="RefSeq" id="WP_073475137.1">
    <property type="nucleotide sequence ID" value="NZ_FQZU01000008.1"/>
</dbReference>
<dbReference type="AlphaFoldDB" id="A0A1M6K453"/>
<dbReference type="Proteomes" id="UP000183994">
    <property type="component" value="Unassembled WGS sequence"/>
</dbReference>
<keyword evidence="2" id="KW-0813">Transport</keyword>
<keyword evidence="3 6" id="KW-0812">Transmembrane</keyword>
<dbReference type="InterPro" id="IPR044770">
    <property type="entry name" value="MFS_spinster-like"/>
</dbReference>
<dbReference type="EMBL" id="FQZU01000008">
    <property type="protein sequence ID" value="SHJ53753.1"/>
    <property type="molecule type" value="Genomic_DNA"/>
</dbReference>
<dbReference type="PROSITE" id="PS50850">
    <property type="entry name" value="MFS"/>
    <property type="match status" value="1"/>
</dbReference>
<feature type="transmembrane region" description="Helical" evidence="6">
    <location>
        <begin position="53"/>
        <end position="74"/>
    </location>
</feature>
<dbReference type="PANTHER" id="PTHR23505:SF79">
    <property type="entry name" value="PROTEIN SPINSTER"/>
    <property type="match status" value="1"/>
</dbReference>
<evidence type="ECO:0000313" key="8">
    <source>
        <dbReference type="EMBL" id="SHJ53753.1"/>
    </source>
</evidence>
<feature type="transmembrane region" description="Helical" evidence="6">
    <location>
        <begin position="86"/>
        <end position="107"/>
    </location>
</feature>
<dbReference type="Gene3D" id="1.20.1250.20">
    <property type="entry name" value="MFS general substrate transporter like domains"/>
    <property type="match status" value="2"/>
</dbReference>
<dbReference type="InterPro" id="IPR011701">
    <property type="entry name" value="MFS"/>
</dbReference>
<accession>A0A1M6K453</accession>
<dbReference type="STRING" id="1121393.SAMN02745216_01858"/>
<dbReference type="PANTHER" id="PTHR23505">
    <property type="entry name" value="SPINSTER"/>
    <property type="match status" value="1"/>
</dbReference>
<feature type="transmembrane region" description="Helical" evidence="6">
    <location>
        <begin position="171"/>
        <end position="191"/>
    </location>
</feature>
<evidence type="ECO:0000256" key="6">
    <source>
        <dbReference type="SAM" id="Phobius"/>
    </source>
</evidence>
<name>A0A1M6K453_9BACT</name>
<dbReference type="GO" id="GO:0022857">
    <property type="term" value="F:transmembrane transporter activity"/>
    <property type="evidence" value="ECO:0007669"/>
    <property type="project" value="InterPro"/>
</dbReference>